<gene>
    <name evidence="1" type="ORF">C1H46_019500</name>
</gene>
<dbReference type="Proteomes" id="UP000315295">
    <property type="component" value="Unassembled WGS sequence"/>
</dbReference>
<evidence type="ECO:0000313" key="1">
    <source>
        <dbReference type="EMBL" id="TQD94898.1"/>
    </source>
</evidence>
<evidence type="ECO:0000313" key="2">
    <source>
        <dbReference type="Proteomes" id="UP000315295"/>
    </source>
</evidence>
<organism evidence="1 2">
    <name type="scientific">Malus baccata</name>
    <name type="common">Siberian crab apple</name>
    <name type="synonym">Pyrus baccata</name>
    <dbReference type="NCBI Taxonomy" id="106549"/>
    <lineage>
        <taxon>Eukaryota</taxon>
        <taxon>Viridiplantae</taxon>
        <taxon>Streptophyta</taxon>
        <taxon>Embryophyta</taxon>
        <taxon>Tracheophyta</taxon>
        <taxon>Spermatophyta</taxon>
        <taxon>Magnoliopsida</taxon>
        <taxon>eudicotyledons</taxon>
        <taxon>Gunneridae</taxon>
        <taxon>Pentapetalae</taxon>
        <taxon>rosids</taxon>
        <taxon>fabids</taxon>
        <taxon>Rosales</taxon>
        <taxon>Rosaceae</taxon>
        <taxon>Amygdaloideae</taxon>
        <taxon>Maleae</taxon>
        <taxon>Malus</taxon>
    </lineage>
</organism>
<name>A0A540M895_MALBA</name>
<proteinExistence type="predicted"/>
<dbReference type="AlphaFoldDB" id="A0A540M895"/>
<accession>A0A540M895</accession>
<dbReference type="EMBL" id="VIEB01000332">
    <property type="protein sequence ID" value="TQD94898.1"/>
    <property type="molecule type" value="Genomic_DNA"/>
</dbReference>
<protein>
    <submittedName>
        <fullName evidence="1">Uncharacterized protein</fullName>
    </submittedName>
</protein>
<keyword evidence="2" id="KW-1185">Reference proteome</keyword>
<sequence>MSYTTEMNPPGAVTSQAGLAGPCMVVPRPVEALTRAGVVDKKLWGENRAGGSNAAKSWARPAIPSSAISKVRNTDLVDLVN</sequence>
<reference evidence="1 2" key="1">
    <citation type="journal article" date="2019" name="G3 (Bethesda)">
        <title>Sequencing of a Wild Apple (Malus baccata) Genome Unravels the Differences Between Cultivated and Wild Apple Species Regarding Disease Resistance and Cold Tolerance.</title>
        <authorList>
            <person name="Chen X."/>
        </authorList>
    </citation>
    <scope>NUCLEOTIDE SEQUENCE [LARGE SCALE GENOMIC DNA]</scope>
    <source>
        <strain evidence="2">cv. Shandingzi</strain>
        <tissue evidence="1">Leaves</tissue>
    </source>
</reference>
<comment type="caution">
    <text evidence="1">The sequence shown here is derived from an EMBL/GenBank/DDBJ whole genome shotgun (WGS) entry which is preliminary data.</text>
</comment>